<sequence length="189" mass="21098">MCSALGAIKFRRFDSVSPDIPQLKTDPRSTCIRKTADKLRWDPNLEMGVYQGLTAEEQAVVMEDRFEWGDEESSSEPEREEPLESYIWRIPLRRNNKKTRQIPVSTAVDPSQSQASDAGGLVASFPQNNPSGLEETQTQYSQESQASDAGGLVVSSPQNNPSGLEETQTQYSQSLPTEVKDFLAIFEKH</sequence>
<feature type="region of interest" description="Disordered" evidence="1">
    <location>
        <begin position="67"/>
        <end position="175"/>
    </location>
</feature>
<dbReference type="GeneID" id="19206314"/>
<dbReference type="EMBL" id="JH711590">
    <property type="protein sequence ID" value="EIW74758.1"/>
    <property type="molecule type" value="Genomic_DNA"/>
</dbReference>
<feature type="compositionally biased region" description="Low complexity" evidence="1">
    <location>
        <begin position="134"/>
        <end position="145"/>
    </location>
</feature>
<accession>A0A5M3M5U8</accession>
<proteinExistence type="predicted"/>
<evidence type="ECO:0000313" key="3">
    <source>
        <dbReference type="Proteomes" id="UP000053558"/>
    </source>
</evidence>
<evidence type="ECO:0000256" key="1">
    <source>
        <dbReference type="SAM" id="MobiDB-lite"/>
    </source>
</evidence>
<dbReference type="AlphaFoldDB" id="A0A5M3M5U8"/>
<gene>
    <name evidence="2" type="ORF">CONPUDRAFT_169720</name>
</gene>
<dbReference type="KEGG" id="cput:CONPUDRAFT_169720"/>
<reference evidence="3" key="1">
    <citation type="journal article" date="2012" name="Science">
        <title>The Paleozoic origin of enzymatic lignin decomposition reconstructed from 31 fungal genomes.</title>
        <authorList>
            <person name="Floudas D."/>
            <person name="Binder M."/>
            <person name="Riley R."/>
            <person name="Barry K."/>
            <person name="Blanchette R.A."/>
            <person name="Henrissat B."/>
            <person name="Martinez A.T."/>
            <person name="Otillar R."/>
            <person name="Spatafora J.W."/>
            <person name="Yadav J.S."/>
            <person name="Aerts A."/>
            <person name="Benoit I."/>
            <person name="Boyd A."/>
            <person name="Carlson A."/>
            <person name="Copeland A."/>
            <person name="Coutinho P.M."/>
            <person name="de Vries R.P."/>
            <person name="Ferreira P."/>
            <person name="Findley K."/>
            <person name="Foster B."/>
            <person name="Gaskell J."/>
            <person name="Glotzer D."/>
            <person name="Gorecki P."/>
            <person name="Heitman J."/>
            <person name="Hesse C."/>
            <person name="Hori C."/>
            <person name="Igarashi K."/>
            <person name="Jurgens J.A."/>
            <person name="Kallen N."/>
            <person name="Kersten P."/>
            <person name="Kohler A."/>
            <person name="Kuees U."/>
            <person name="Kumar T.K.A."/>
            <person name="Kuo A."/>
            <person name="LaButti K."/>
            <person name="Larrondo L.F."/>
            <person name="Lindquist E."/>
            <person name="Ling A."/>
            <person name="Lombard V."/>
            <person name="Lucas S."/>
            <person name="Lundell T."/>
            <person name="Martin R."/>
            <person name="McLaughlin D.J."/>
            <person name="Morgenstern I."/>
            <person name="Morin E."/>
            <person name="Murat C."/>
            <person name="Nagy L.G."/>
            <person name="Nolan M."/>
            <person name="Ohm R.A."/>
            <person name="Patyshakuliyeva A."/>
            <person name="Rokas A."/>
            <person name="Ruiz-Duenas F.J."/>
            <person name="Sabat G."/>
            <person name="Salamov A."/>
            <person name="Samejima M."/>
            <person name="Schmutz J."/>
            <person name="Slot J.C."/>
            <person name="St John F."/>
            <person name="Stenlid J."/>
            <person name="Sun H."/>
            <person name="Sun S."/>
            <person name="Syed K."/>
            <person name="Tsang A."/>
            <person name="Wiebenga A."/>
            <person name="Young D."/>
            <person name="Pisabarro A."/>
            <person name="Eastwood D.C."/>
            <person name="Martin F."/>
            <person name="Cullen D."/>
            <person name="Grigoriev I.V."/>
            <person name="Hibbett D.S."/>
        </authorList>
    </citation>
    <scope>NUCLEOTIDE SEQUENCE [LARGE SCALE GENOMIC DNA]</scope>
    <source>
        <strain evidence="3">RWD-64-598 SS2</strain>
    </source>
</reference>
<dbReference type="RefSeq" id="XP_007774840.1">
    <property type="nucleotide sequence ID" value="XM_007776650.1"/>
</dbReference>
<protein>
    <submittedName>
        <fullName evidence="2">Uncharacterized protein</fullName>
    </submittedName>
</protein>
<comment type="caution">
    <text evidence="2">The sequence shown here is derived from an EMBL/GenBank/DDBJ whole genome shotgun (WGS) entry which is preliminary data.</text>
</comment>
<dbReference type="Proteomes" id="UP000053558">
    <property type="component" value="Unassembled WGS sequence"/>
</dbReference>
<feature type="compositionally biased region" description="Polar residues" evidence="1">
    <location>
        <begin position="155"/>
        <end position="175"/>
    </location>
</feature>
<organism evidence="2 3">
    <name type="scientific">Coniophora puteana (strain RWD-64-598)</name>
    <name type="common">Brown rot fungus</name>
    <dbReference type="NCBI Taxonomy" id="741705"/>
    <lineage>
        <taxon>Eukaryota</taxon>
        <taxon>Fungi</taxon>
        <taxon>Dikarya</taxon>
        <taxon>Basidiomycota</taxon>
        <taxon>Agaricomycotina</taxon>
        <taxon>Agaricomycetes</taxon>
        <taxon>Agaricomycetidae</taxon>
        <taxon>Boletales</taxon>
        <taxon>Coniophorineae</taxon>
        <taxon>Coniophoraceae</taxon>
        <taxon>Coniophora</taxon>
    </lineage>
</organism>
<name>A0A5M3M5U8_CONPW</name>
<feature type="compositionally biased region" description="Basic residues" evidence="1">
    <location>
        <begin position="91"/>
        <end position="100"/>
    </location>
</feature>
<keyword evidence="3" id="KW-1185">Reference proteome</keyword>
<evidence type="ECO:0000313" key="2">
    <source>
        <dbReference type="EMBL" id="EIW74758.1"/>
    </source>
</evidence>
<feature type="compositionally biased region" description="Polar residues" evidence="1">
    <location>
        <begin position="102"/>
        <end position="116"/>
    </location>
</feature>